<dbReference type="SUPFAM" id="SSF52129">
    <property type="entry name" value="Caspase-like"/>
    <property type="match status" value="1"/>
</dbReference>
<evidence type="ECO:0000259" key="2">
    <source>
        <dbReference type="Pfam" id="PF00656"/>
    </source>
</evidence>
<dbReference type="PROSITE" id="PS51257">
    <property type="entry name" value="PROKAR_LIPOPROTEIN"/>
    <property type="match status" value="1"/>
</dbReference>
<feature type="compositionally biased region" description="Low complexity" evidence="1">
    <location>
        <begin position="342"/>
        <end position="351"/>
    </location>
</feature>
<organism evidence="3 4">
    <name type="scientific">Zoogloea ramigera</name>
    <dbReference type="NCBI Taxonomy" id="350"/>
    <lineage>
        <taxon>Bacteria</taxon>
        <taxon>Pseudomonadati</taxon>
        <taxon>Pseudomonadota</taxon>
        <taxon>Betaproteobacteria</taxon>
        <taxon>Rhodocyclales</taxon>
        <taxon>Zoogloeaceae</taxon>
        <taxon>Zoogloea</taxon>
    </lineage>
</organism>
<evidence type="ECO:0000256" key="1">
    <source>
        <dbReference type="SAM" id="MobiDB-lite"/>
    </source>
</evidence>
<dbReference type="RefSeq" id="WP_141352562.1">
    <property type="nucleotide sequence ID" value="NZ_BJNV01000041.1"/>
</dbReference>
<gene>
    <name evidence="3" type="ORF">ZRA01_24190</name>
</gene>
<evidence type="ECO:0000313" key="4">
    <source>
        <dbReference type="Proteomes" id="UP000318422"/>
    </source>
</evidence>
<sequence>MNLKSLHNILILAGPILLGGCAASQMHGFENAYQGYSVPEPLVEQIRLELKRVGLTNAQVTRDNVGRIRLVGNYRNEDEVDRAYLIVQSLVGLKSTSPFYPENIQEKRWEADAKRALAQHARASRSPTAGAGVKRALIVGINTFQDSRLSPILGEDDARLVQREAEKAGYRSVTLLGREATKANIEAALERMKRELGPQDSLLIYISSHGTQPVPKPGSRDARKMSIAAYDTGDATMRANLDWRWKVHSSSVPDTRVQELAQLPTRQTRVIIDTCYSGEILKDIPDESQRYILKTNGGVPERAGISMAAWSGEAYAAKGIFATDDGAAPAATGADKARRPRTTGPRAAPGASRYTIITATSDGQLSWGPSGTGSGEFDSPVTPGKRLKGSFFTQAFFEYLGRHDGHIEPAFAAARAYTQQKVSTITPARDWKGPVPIQQVPRLNPPLPANDPSTIYD</sequence>
<dbReference type="EMBL" id="BJNV01000041">
    <property type="protein sequence ID" value="GEC96346.1"/>
    <property type="molecule type" value="Genomic_DNA"/>
</dbReference>
<name>A0A4Y4CVI8_ZOORA</name>
<dbReference type="InterPro" id="IPR029030">
    <property type="entry name" value="Caspase-like_dom_sf"/>
</dbReference>
<dbReference type="Gene3D" id="3.40.50.1460">
    <property type="match status" value="1"/>
</dbReference>
<reference evidence="3 4" key="1">
    <citation type="submission" date="2019-06" db="EMBL/GenBank/DDBJ databases">
        <title>Whole genome shotgun sequence of Zoogloea ramigera NBRC 15342.</title>
        <authorList>
            <person name="Hosoyama A."/>
            <person name="Uohara A."/>
            <person name="Ohji S."/>
            <person name="Ichikawa N."/>
        </authorList>
    </citation>
    <scope>NUCLEOTIDE SEQUENCE [LARGE SCALE GENOMIC DNA]</scope>
    <source>
        <strain evidence="3 4">NBRC 15342</strain>
    </source>
</reference>
<dbReference type="GO" id="GO:0004197">
    <property type="term" value="F:cysteine-type endopeptidase activity"/>
    <property type="evidence" value="ECO:0007669"/>
    <property type="project" value="InterPro"/>
</dbReference>
<evidence type="ECO:0000313" key="3">
    <source>
        <dbReference type="EMBL" id="GEC96346.1"/>
    </source>
</evidence>
<comment type="caution">
    <text evidence="3">The sequence shown here is derived from an EMBL/GenBank/DDBJ whole genome shotgun (WGS) entry which is preliminary data.</text>
</comment>
<proteinExistence type="predicted"/>
<dbReference type="OrthoDB" id="8781658at2"/>
<feature type="region of interest" description="Disordered" evidence="1">
    <location>
        <begin position="327"/>
        <end position="351"/>
    </location>
</feature>
<dbReference type="Pfam" id="PF00656">
    <property type="entry name" value="Peptidase_C14"/>
    <property type="match status" value="1"/>
</dbReference>
<protein>
    <recommendedName>
        <fullName evidence="2">Peptidase C14 caspase domain-containing protein</fullName>
    </recommendedName>
</protein>
<dbReference type="Proteomes" id="UP000318422">
    <property type="component" value="Unassembled WGS sequence"/>
</dbReference>
<feature type="region of interest" description="Disordered" evidence="1">
    <location>
        <begin position="429"/>
        <end position="457"/>
    </location>
</feature>
<accession>A0A4Y4CVI8</accession>
<dbReference type="InterPro" id="IPR011600">
    <property type="entry name" value="Pept_C14_caspase"/>
</dbReference>
<dbReference type="AlphaFoldDB" id="A0A4Y4CVI8"/>
<feature type="domain" description="Peptidase C14 caspase" evidence="2">
    <location>
        <begin position="134"/>
        <end position="416"/>
    </location>
</feature>
<dbReference type="GO" id="GO:0006508">
    <property type="term" value="P:proteolysis"/>
    <property type="evidence" value="ECO:0007669"/>
    <property type="project" value="InterPro"/>
</dbReference>
<keyword evidence="4" id="KW-1185">Reference proteome</keyword>